<evidence type="ECO:0000313" key="3">
    <source>
        <dbReference type="EMBL" id="MES0832298.1"/>
    </source>
</evidence>
<accession>A0ABV1ZMM2</accession>
<feature type="transmembrane region" description="Helical" evidence="2">
    <location>
        <begin position="138"/>
        <end position="160"/>
    </location>
</feature>
<evidence type="ECO:0000256" key="1">
    <source>
        <dbReference type="SAM" id="MobiDB-lite"/>
    </source>
</evidence>
<proteinExistence type="predicted"/>
<feature type="transmembrane region" description="Helical" evidence="2">
    <location>
        <begin position="65"/>
        <end position="87"/>
    </location>
</feature>
<evidence type="ECO:0000256" key="2">
    <source>
        <dbReference type="SAM" id="Phobius"/>
    </source>
</evidence>
<sequence>MRETRAVAAGRRSTAPGTAERAGVARRRPPRPVLWAAAAWAAAVACGVAETVVAVGGMVVSGEGVPWAGLALRLAVYASAALAVLWFARGRQWARVVLAVGLGVIGLGTLVVPVVLAAPDGQAILEAMGYEGHGAAYLLVRTAHIASVLTAWALAFTPAANRYFRRPRASGGS</sequence>
<evidence type="ECO:0008006" key="5">
    <source>
        <dbReference type="Google" id="ProtNLM"/>
    </source>
</evidence>
<organism evidence="3 4">
    <name type="scientific">Nocardiopsis tropica</name>
    <dbReference type="NCBI Taxonomy" id="109330"/>
    <lineage>
        <taxon>Bacteria</taxon>
        <taxon>Bacillati</taxon>
        <taxon>Actinomycetota</taxon>
        <taxon>Actinomycetes</taxon>
        <taxon>Streptosporangiales</taxon>
        <taxon>Nocardiopsidaceae</taxon>
        <taxon>Nocardiopsis</taxon>
    </lineage>
</organism>
<keyword evidence="2" id="KW-0472">Membrane</keyword>
<keyword evidence="4" id="KW-1185">Reference proteome</keyword>
<dbReference type="EMBL" id="JBEQNB010000001">
    <property type="protein sequence ID" value="MES0832298.1"/>
    <property type="molecule type" value="Genomic_DNA"/>
</dbReference>
<dbReference type="RefSeq" id="WP_352982217.1">
    <property type="nucleotide sequence ID" value="NZ_JBEQNA010000008.1"/>
</dbReference>
<keyword evidence="2" id="KW-0812">Transmembrane</keyword>
<name>A0ABV1ZMM2_9ACTN</name>
<evidence type="ECO:0000313" key="4">
    <source>
        <dbReference type="Proteomes" id="UP001432401"/>
    </source>
</evidence>
<protein>
    <recommendedName>
        <fullName evidence="5">DUF4149 domain-containing protein</fullName>
    </recommendedName>
</protein>
<feature type="transmembrane region" description="Helical" evidence="2">
    <location>
        <begin position="96"/>
        <end position="118"/>
    </location>
</feature>
<reference evidence="3 4" key="1">
    <citation type="submission" date="2024-06" db="EMBL/GenBank/DDBJ databases">
        <authorList>
            <person name="Bataeva Y.V."/>
            <person name="Grigorian L.N."/>
            <person name="Solomentsev V.I."/>
        </authorList>
    </citation>
    <scope>NUCLEOTIDE SEQUENCE [LARGE SCALE GENOMIC DNA]</scope>
    <source>
        <strain evidence="4">SCPM-O-B-12605 (RCAM04882)</strain>
    </source>
</reference>
<feature type="region of interest" description="Disordered" evidence="1">
    <location>
        <begin position="1"/>
        <end position="25"/>
    </location>
</feature>
<feature type="transmembrane region" description="Helical" evidence="2">
    <location>
        <begin position="33"/>
        <end position="59"/>
    </location>
</feature>
<keyword evidence="2" id="KW-1133">Transmembrane helix</keyword>
<dbReference type="Proteomes" id="UP001432401">
    <property type="component" value="Unassembled WGS sequence"/>
</dbReference>
<comment type="caution">
    <text evidence="3">The sequence shown here is derived from an EMBL/GenBank/DDBJ whole genome shotgun (WGS) entry which is preliminary data.</text>
</comment>
<gene>
    <name evidence="3" type="ORF">ABUK86_00790</name>
</gene>